<reference evidence="1" key="1">
    <citation type="submission" date="2021-04" db="EMBL/GenBank/DDBJ databases">
        <title>Genomics, taxonomy and metabolism of representatives of sulfur bacteria of the genus Thiothrix: Thiothrix fructosivorans QT, Thiothrix unzii A1T and three new species, Thiothrix subterranea sp. nov., Thiothrix litoralis sp. nov. and 'Candidatus Thiothrix anitrata' sp. nov.</title>
        <authorList>
            <person name="Ravin N.V."/>
            <person name="Smolyakov D."/>
            <person name="Rudenko T.S."/>
            <person name="Mardanov A.V."/>
            <person name="Beletsky A.V."/>
            <person name="Markov N.D."/>
            <person name="Fomenkov A.I."/>
            <person name="Roberts R.J."/>
            <person name="Karnachuk O.V."/>
            <person name="Novikov A."/>
            <person name="Grabovich M.Y."/>
        </authorList>
    </citation>
    <scope>NUCLEOTIDE SEQUENCE</scope>
    <source>
        <strain evidence="1">A1</strain>
    </source>
</reference>
<dbReference type="InterPro" id="IPR031856">
    <property type="entry name" value="YdaS_toxin-like"/>
</dbReference>
<sequence length="114" mass="13086">MKEIEQLKKRMNELSLSLRETVLGDFKGVVDTSDSPSDEMLEIRLLLFAESGKIKGGQTKVAKLLGVDRQRVQNWLSDEKIPRDYLQAIKQAHPWFNDELFLKGNIAEQEEAIQ</sequence>
<dbReference type="KEGG" id="tun:J9260_12500"/>
<protein>
    <submittedName>
        <fullName evidence="1">Uncharacterized protein</fullName>
    </submittedName>
</protein>
<dbReference type="Pfam" id="PF15943">
    <property type="entry name" value="YdaS_toxin"/>
    <property type="match status" value="1"/>
</dbReference>
<dbReference type="SUPFAM" id="SSF47413">
    <property type="entry name" value="lambda repressor-like DNA-binding domains"/>
    <property type="match status" value="1"/>
</dbReference>
<evidence type="ECO:0000313" key="2">
    <source>
        <dbReference type="Proteomes" id="UP000672009"/>
    </source>
</evidence>
<gene>
    <name evidence="1" type="ORF">J9260_12500</name>
</gene>
<dbReference type="RefSeq" id="WP_210218077.1">
    <property type="nucleotide sequence ID" value="NZ_CP072793.1"/>
</dbReference>
<dbReference type="EMBL" id="CP072793">
    <property type="protein sequence ID" value="QTR52532.1"/>
    <property type="molecule type" value="Genomic_DNA"/>
</dbReference>
<accession>A0A975F7C3</accession>
<evidence type="ECO:0000313" key="1">
    <source>
        <dbReference type="EMBL" id="QTR52532.1"/>
    </source>
</evidence>
<organism evidence="1 2">
    <name type="scientific">Thiothrix unzii</name>
    <dbReference type="NCBI Taxonomy" id="111769"/>
    <lineage>
        <taxon>Bacteria</taxon>
        <taxon>Pseudomonadati</taxon>
        <taxon>Pseudomonadota</taxon>
        <taxon>Gammaproteobacteria</taxon>
        <taxon>Thiotrichales</taxon>
        <taxon>Thiotrichaceae</taxon>
        <taxon>Thiothrix</taxon>
    </lineage>
</organism>
<dbReference type="Gene3D" id="1.10.260.40">
    <property type="entry name" value="lambda repressor-like DNA-binding domains"/>
    <property type="match status" value="1"/>
</dbReference>
<dbReference type="GO" id="GO:0003677">
    <property type="term" value="F:DNA binding"/>
    <property type="evidence" value="ECO:0007669"/>
    <property type="project" value="InterPro"/>
</dbReference>
<dbReference type="Proteomes" id="UP000672009">
    <property type="component" value="Chromosome"/>
</dbReference>
<proteinExistence type="predicted"/>
<dbReference type="AlphaFoldDB" id="A0A975F7C3"/>
<keyword evidence="2" id="KW-1185">Reference proteome</keyword>
<name>A0A975F7C3_9GAMM</name>
<dbReference type="InterPro" id="IPR010982">
    <property type="entry name" value="Lambda_DNA-bd_dom_sf"/>
</dbReference>